<dbReference type="Gene3D" id="3.40.1620.60">
    <property type="match status" value="1"/>
</dbReference>
<reference evidence="11" key="1">
    <citation type="submission" date="2020-08" db="EMBL/GenBank/DDBJ databases">
        <title>Multicomponent nature underlies the extraordinary mechanical properties of spider dragline silk.</title>
        <authorList>
            <person name="Kono N."/>
            <person name="Nakamura H."/>
            <person name="Mori M."/>
            <person name="Yoshida Y."/>
            <person name="Ohtoshi R."/>
            <person name="Malay A.D."/>
            <person name="Moran D.A.P."/>
            <person name="Tomita M."/>
            <person name="Numata K."/>
            <person name="Arakawa K."/>
        </authorList>
    </citation>
    <scope>NUCLEOTIDE SEQUENCE</scope>
</reference>
<evidence type="ECO:0000256" key="1">
    <source>
        <dbReference type="ARBA" id="ARBA00022670"/>
    </source>
</evidence>
<feature type="binding site" evidence="8">
    <location>
        <position position="365"/>
    </location>
    <ligand>
        <name>Zn(2+)</name>
        <dbReference type="ChEBI" id="CHEBI:29105"/>
        <note>catalytic</note>
    </ligand>
</feature>
<dbReference type="Gene3D" id="3.40.390.10">
    <property type="entry name" value="Collagenase (Catalytic Domain)"/>
    <property type="match status" value="1"/>
</dbReference>
<dbReference type="Pfam" id="PF01421">
    <property type="entry name" value="Reprolysin"/>
    <property type="match status" value="1"/>
</dbReference>
<feature type="binding site" evidence="8">
    <location>
        <position position="375"/>
    </location>
    <ligand>
        <name>Zn(2+)</name>
        <dbReference type="ChEBI" id="CHEBI:29105"/>
        <note>catalytic</note>
    </ligand>
</feature>
<feature type="domain" description="Peptidase M12B" evidence="10">
    <location>
        <begin position="210"/>
        <end position="424"/>
    </location>
</feature>
<evidence type="ECO:0000256" key="9">
    <source>
        <dbReference type="SAM" id="SignalP"/>
    </source>
</evidence>
<evidence type="ECO:0000313" key="12">
    <source>
        <dbReference type="Proteomes" id="UP000887013"/>
    </source>
</evidence>
<name>A0A8X6TL93_NEPPI</name>
<dbReference type="InterPro" id="IPR024079">
    <property type="entry name" value="MetalloPept_cat_dom_sf"/>
</dbReference>
<evidence type="ECO:0000259" key="10">
    <source>
        <dbReference type="PROSITE" id="PS50215"/>
    </source>
</evidence>
<gene>
    <name evidence="11" type="primary">adt-1</name>
    <name evidence="11" type="ORF">NPIL_97301</name>
</gene>
<keyword evidence="2 8" id="KW-0479">Metal-binding</keyword>
<feature type="chain" id="PRO_5036499905" evidence="9">
    <location>
        <begin position="20"/>
        <end position="545"/>
    </location>
</feature>
<keyword evidence="7" id="KW-0325">Glycoprotein</keyword>
<dbReference type="GO" id="GO:0006508">
    <property type="term" value="P:proteolysis"/>
    <property type="evidence" value="ECO:0007669"/>
    <property type="project" value="UniProtKB-KW"/>
</dbReference>
<dbReference type="Proteomes" id="UP000887013">
    <property type="component" value="Unassembled WGS sequence"/>
</dbReference>
<comment type="caution">
    <text evidence="11">The sequence shown here is derived from an EMBL/GenBank/DDBJ whole genome shotgun (WGS) entry which is preliminary data.</text>
</comment>
<keyword evidence="4 8" id="KW-0862">Zinc</keyword>
<evidence type="ECO:0000313" key="11">
    <source>
        <dbReference type="EMBL" id="GFT20077.1"/>
    </source>
</evidence>
<dbReference type="PANTHER" id="PTHR11905:SF247">
    <property type="entry name" value="PEPTIDASE M12B DOMAIN-CONTAINING PROTEIN"/>
    <property type="match status" value="1"/>
</dbReference>
<dbReference type="GO" id="GO:0004222">
    <property type="term" value="F:metalloendopeptidase activity"/>
    <property type="evidence" value="ECO:0007669"/>
    <property type="project" value="InterPro"/>
</dbReference>
<dbReference type="AlphaFoldDB" id="A0A8X6TL93"/>
<protein>
    <submittedName>
        <fullName evidence="11">A disintegrin and metalloproteinase with thrombospondin motifs adt-1</fullName>
    </submittedName>
</protein>
<accession>A0A8X6TL93</accession>
<keyword evidence="12" id="KW-1185">Reference proteome</keyword>
<evidence type="ECO:0000256" key="7">
    <source>
        <dbReference type="ARBA" id="ARBA00023180"/>
    </source>
</evidence>
<dbReference type="PANTHER" id="PTHR11905">
    <property type="entry name" value="ADAM A DISINTEGRIN AND METALLOPROTEASE DOMAIN"/>
    <property type="match status" value="1"/>
</dbReference>
<dbReference type="OrthoDB" id="10035764at2759"/>
<feature type="active site" evidence="8">
    <location>
        <position position="366"/>
    </location>
</feature>
<feature type="binding site" evidence="8">
    <location>
        <position position="369"/>
    </location>
    <ligand>
        <name>Zn(2+)</name>
        <dbReference type="ChEBI" id="CHEBI:29105"/>
        <note>catalytic</note>
    </ligand>
</feature>
<comment type="caution">
    <text evidence="8">Lacks conserved residue(s) required for the propagation of feature annotation.</text>
</comment>
<sequence length="545" mass="61362">MEWMVAAFFFWVLQQLAKSHPLTKPFTIKPSEKWKSPIDIIYPKLHLPPHRRKRSIRAEDNSLLVLRTTNDTFYIKLKSNEDLIDPNRLQMSENPSKNSCHYHGTVLSHEQGTAAISICGPQKKMSGVIVSGKNAYVLRPVDHLSLEHIPNNYRNRSYLGKGAHIIMKMDNPMEQYCGGEHKIVSPNLSEDETREKQRIRRASSDTESRKVIETAIYVDYPLYHKLSVKKKQSVAEMQDTVLAILNEVQLIYNYQSLKTKFKIVVVKLEIISEGKEGPDAADGDIDLYLDNFCSWQSSKNPPINSELHWDHALMLSGYDLHKLTPGNEKNKKVLGLAWVNGMCRPKHSCTLNEGSSFEAAFVIAHEMGHSLGMMHDGRGNDCDPSAYLMSEKTGPGRITWSTCSNDYLERFFQKGYGSCLEDDNSFTLESLSHAFDDKLPGERFNLEAQCKLSLGDEFKPHVVPKPPFNNVCRELWCVSGLWASVAHPALEGSSCGTGKHCIQGKCKDIAIMTSSPSNAEIVEDMKGAVAEFLDKLKSAFHLLVS</sequence>
<keyword evidence="1" id="KW-0645">Protease</keyword>
<keyword evidence="5" id="KW-0482">Metalloprotease</keyword>
<feature type="signal peptide" evidence="9">
    <location>
        <begin position="1"/>
        <end position="19"/>
    </location>
</feature>
<organism evidence="11 12">
    <name type="scientific">Nephila pilipes</name>
    <name type="common">Giant wood spider</name>
    <name type="synonym">Nephila maculata</name>
    <dbReference type="NCBI Taxonomy" id="299642"/>
    <lineage>
        <taxon>Eukaryota</taxon>
        <taxon>Metazoa</taxon>
        <taxon>Ecdysozoa</taxon>
        <taxon>Arthropoda</taxon>
        <taxon>Chelicerata</taxon>
        <taxon>Arachnida</taxon>
        <taxon>Araneae</taxon>
        <taxon>Araneomorphae</taxon>
        <taxon>Entelegynae</taxon>
        <taxon>Araneoidea</taxon>
        <taxon>Nephilidae</taxon>
        <taxon>Nephila</taxon>
    </lineage>
</organism>
<evidence type="ECO:0000256" key="8">
    <source>
        <dbReference type="PROSITE-ProRule" id="PRU00276"/>
    </source>
</evidence>
<dbReference type="Pfam" id="PF17771">
    <property type="entry name" value="ADAMTS_CR_2"/>
    <property type="match status" value="1"/>
</dbReference>
<evidence type="ECO:0000256" key="4">
    <source>
        <dbReference type="ARBA" id="ARBA00022833"/>
    </source>
</evidence>
<evidence type="ECO:0000256" key="2">
    <source>
        <dbReference type="ARBA" id="ARBA00022723"/>
    </source>
</evidence>
<dbReference type="SUPFAM" id="SSF55486">
    <property type="entry name" value="Metalloproteases ('zincins'), catalytic domain"/>
    <property type="match status" value="1"/>
</dbReference>
<dbReference type="GO" id="GO:0046872">
    <property type="term" value="F:metal ion binding"/>
    <property type="evidence" value="ECO:0007669"/>
    <property type="project" value="UniProtKB-KW"/>
</dbReference>
<keyword evidence="9" id="KW-0732">Signal</keyword>
<keyword evidence="3" id="KW-0378">Hydrolase</keyword>
<evidence type="ECO:0000256" key="5">
    <source>
        <dbReference type="ARBA" id="ARBA00023049"/>
    </source>
</evidence>
<dbReference type="EMBL" id="BMAW01105623">
    <property type="protein sequence ID" value="GFT20077.1"/>
    <property type="molecule type" value="Genomic_DNA"/>
</dbReference>
<dbReference type="InterPro" id="IPR041645">
    <property type="entry name" value="ADAMTS_CR_2"/>
</dbReference>
<dbReference type="InterPro" id="IPR001590">
    <property type="entry name" value="Peptidase_M12B"/>
</dbReference>
<proteinExistence type="predicted"/>
<keyword evidence="6" id="KW-1015">Disulfide bond</keyword>
<evidence type="ECO:0000256" key="3">
    <source>
        <dbReference type="ARBA" id="ARBA00022801"/>
    </source>
</evidence>
<evidence type="ECO:0000256" key="6">
    <source>
        <dbReference type="ARBA" id="ARBA00023157"/>
    </source>
</evidence>
<dbReference type="PROSITE" id="PS50215">
    <property type="entry name" value="ADAM_MEPRO"/>
    <property type="match status" value="1"/>
</dbReference>